<dbReference type="FunFam" id="3.40.50.300:FF:000493">
    <property type="entry name" value="Guanine nucleotide-binding protein-like 3-like protein"/>
    <property type="match status" value="1"/>
</dbReference>
<dbReference type="InterPro" id="IPR027417">
    <property type="entry name" value="P-loop_NTPase"/>
</dbReference>
<evidence type="ECO:0000256" key="4">
    <source>
        <dbReference type="ARBA" id="ARBA00023134"/>
    </source>
</evidence>
<dbReference type="InterPro" id="IPR030378">
    <property type="entry name" value="G_CP_dom"/>
</dbReference>
<feature type="compositionally biased region" description="Acidic residues" evidence="8">
    <location>
        <begin position="479"/>
        <end position="491"/>
    </location>
</feature>
<dbReference type="InterPro" id="IPR006073">
    <property type="entry name" value="GTP-bd"/>
</dbReference>
<comment type="subcellular location">
    <subcellularLocation>
        <location evidence="1">Nucleus</location>
    </subcellularLocation>
</comment>
<feature type="domain" description="CP-type G" evidence="9">
    <location>
        <begin position="139"/>
        <end position="318"/>
    </location>
</feature>
<feature type="region of interest" description="Disordered" evidence="8">
    <location>
        <begin position="460"/>
        <end position="557"/>
    </location>
</feature>
<dbReference type="CDD" id="cd04178">
    <property type="entry name" value="Nucleostemin_like"/>
    <property type="match status" value="1"/>
</dbReference>
<evidence type="ECO:0000256" key="1">
    <source>
        <dbReference type="ARBA" id="ARBA00004123"/>
    </source>
</evidence>
<keyword evidence="2" id="KW-0547">Nucleotide-binding</keyword>
<evidence type="ECO:0000256" key="6">
    <source>
        <dbReference type="ARBA" id="ARBA00069022"/>
    </source>
</evidence>
<feature type="coiled-coil region" evidence="7">
    <location>
        <begin position="57"/>
        <end position="94"/>
    </location>
</feature>
<dbReference type="Gene3D" id="1.10.1580.10">
    <property type="match status" value="1"/>
</dbReference>
<dbReference type="PRINTS" id="PR00326">
    <property type="entry name" value="GTP1OBG"/>
</dbReference>
<dbReference type="Pfam" id="PF08701">
    <property type="entry name" value="GN3L_Grn1"/>
    <property type="match status" value="1"/>
</dbReference>
<dbReference type="EMBL" id="CATQJA010002663">
    <property type="protein sequence ID" value="CAJ0581396.1"/>
    <property type="molecule type" value="Genomic_DNA"/>
</dbReference>
<keyword evidence="11" id="KW-1185">Reference proteome</keyword>
<dbReference type="PANTHER" id="PTHR11089:SF30">
    <property type="entry name" value="GUANINE NUCLEOTIDE-BINDING PROTEIN-LIKE 3 HOMOLOG"/>
    <property type="match status" value="1"/>
</dbReference>
<comment type="caution">
    <text evidence="10">The sequence shown here is derived from an EMBL/GenBank/DDBJ whole genome shotgun (WGS) entry which is preliminary data.</text>
</comment>
<dbReference type="PROSITE" id="PS51721">
    <property type="entry name" value="G_CP"/>
    <property type="match status" value="1"/>
</dbReference>
<sequence length="575" mass="63938">MAKLCLKKATKRKSFAKQYKIQKKVKEHKRKTRREQKKNKQKAATKPLTVPNACPFKEELLVEAERSRELLKEQREAKKEAARLQDIERRAEKRKLPTDTMESLAARAELQAKKFANGNEVADEGRTANLDDKSVKVYAAEVRKTIETADVVIEVLDARDPLGSRSKVVEQQVVNAGKRLVLLLNKIDLVPKENVLAWLKYLRQFYPTIAFKASTQEQNSKLGRFGGSNLSNSSSAKCIGADLIMKLLGNYCRNKDIKTSIRVGLVGYPNVGKSSVINSLKRKRACNVGATPGVTKQIQEVELDKNIRLLDSPGVVLATKSQLDTVEVALRNAIRVESLADPVAPVHAILRRCSKETLMLHYTIAEFDSCDKFLSLVARKLGRLKKGGVADVDAAARHVLQDWNTGRLRYYTQPPEQPVVHETTGAAEIVQQFSKEFDIDSLDTDLANLVEELPMETSSDVATAYSGSEAAVSERWGEEGESEDDDEEMDDDTKGGKVVIEAGAKKAKPQAEREKNVIPESLALGGNVQHNRAIKQAVKKQKRQNRKTAQRADALADAMDVGLSTKQEEYDFSMA</sequence>
<dbReference type="Pfam" id="PF01926">
    <property type="entry name" value="MMR_HSR1"/>
    <property type="match status" value="1"/>
</dbReference>
<keyword evidence="4" id="KW-0342">GTP-binding</keyword>
<protein>
    <recommendedName>
        <fullName evidence="6">Guanine nucleotide-binding protein-like 3 homolog</fullName>
    </recommendedName>
</protein>
<dbReference type="Gene3D" id="3.40.50.300">
    <property type="entry name" value="P-loop containing nucleotide triphosphate hydrolases"/>
    <property type="match status" value="1"/>
</dbReference>
<feature type="compositionally biased region" description="Basic residues" evidence="8">
    <location>
        <begin position="537"/>
        <end position="549"/>
    </location>
</feature>
<evidence type="ECO:0000313" key="11">
    <source>
        <dbReference type="Proteomes" id="UP001177023"/>
    </source>
</evidence>
<evidence type="ECO:0000256" key="5">
    <source>
        <dbReference type="ARBA" id="ARBA00023242"/>
    </source>
</evidence>
<keyword evidence="5" id="KW-0539">Nucleus</keyword>
<evidence type="ECO:0000259" key="9">
    <source>
        <dbReference type="PROSITE" id="PS51721"/>
    </source>
</evidence>
<evidence type="ECO:0000256" key="8">
    <source>
        <dbReference type="SAM" id="MobiDB-lite"/>
    </source>
</evidence>
<dbReference type="AlphaFoldDB" id="A0AA36D622"/>
<keyword evidence="3 7" id="KW-0175">Coiled coil</keyword>
<feature type="region of interest" description="Disordered" evidence="8">
    <location>
        <begin position="1"/>
        <end position="50"/>
    </location>
</feature>
<name>A0AA36D622_9BILA</name>
<feature type="compositionally biased region" description="Basic residues" evidence="8">
    <location>
        <begin position="1"/>
        <end position="43"/>
    </location>
</feature>
<proteinExistence type="predicted"/>
<dbReference type="InterPro" id="IPR014813">
    <property type="entry name" value="Gnl3_N_dom"/>
</dbReference>
<accession>A0AA36D622</accession>
<dbReference type="FunFam" id="1.10.1580.10:FF:000002">
    <property type="entry name" value="Guanine nucleotide-binding protein-like 3 (nucleolar)-like"/>
    <property type="match status" value="1"/>
</dbReference>
<dbReference type="InterPro" id="IPR050755">
    <property type="entry name" value="TRAFAC_YlqF/YawG_RiboMat"/>
</dbReference>
<evidence type="ECO:0000313" key="10">
    <source>
        <dbReference type="EMBL" id="CAJ0581396.1"/>
    </source>
</evidence>
<feature type="non-terminal residue" evidence="10">
    <location>
        <position position="575"/>
    </location>
</feature>
<dbReference type="GO" id="GO:0005730">
    <property type="term" value="C:nucleolus"/>
    <property type="evidence" value="ECO:0007669"/>
    <property type="project" value="TreeGrafter"/>
</dbReference>
<dbReference type="InterPro" id="IPR023179">
    <property type="entry name" value="GTP-bd_ortho_bundle_sf"/>
</dbReference>
<organism evidence="10 11">
    <name type="scientific">Mesorhabditis spiculigera</name>
    <dbReference type="NCBI Taxonomy" id="96644"/>
    <lineage>
        <taxon>Eukaryota</taxon>
        <taxon>Metazoa</taxon>
        <taxon>Ecdysozoa</taxon>
        <taxon>Nematoda</taxon>
        <taxon>Chromadorea</taxon>
        <taxon>Rhabditida</taxon>
        <taxon>Rhabditina</taxon>
        <taxon>Rhabditomorpha</taxon>
        <taxon>Rhabditoidea</taxon>
        <taxon>Rhabditidae</taxon>
        <taxon>Mesorhabditinae</taxon>
        <taxon>Mesorhabditis</taxon>
    </lineage>
</organism>
<evidence type="ECO:0000256" key="3">
    <source>
        <dbReference type="ARBA" id="ARBA00023054"/>
    </source>
</evidence>
<dbReference type="GO" id="GO:0005525">
    <property type="term" value="F:GTP binding"/>
    <property type="evidence" value="ECO:0007669"/>
    <property type="project" value="UniProtKB-KW"/>
</dbReference>
<gene>
    <name evidence="10" type="ORF">MSPICULIGERA_LOCUS19557</name>
</gene>
<dbReference type="PANTHER" id="PTHR11089">
    <property type="entry name" value="GTP-BINDING PROTEIN-RELATED"/>
    <property type="match status" value="1"/>
</dbReference>
<reference evidence="10" key="1">
    <citation type="submission" date="2023-06" db="EMBL/GenBank/DDBJ databases">
        <authorList>
            <person name="Delattre M."/>
        </authorList>
    </citation>
    <scope>NUCLEOTIDE SEQUENCE</scope>
    <source>
        <strain evidence="10">AF72</strain>
    </source>
</reference>
<dbReference type="SUPFAM" id="SSF52540">
    <property type="entry name" value="P-loop containing nucleoside triphosphate hydrolases"/>
    <property type="match status" value="1"/>
</dbReference>
<dbReference type="Proteomes" id="UP001177023">
    <property type="component" value="Unassembled WGS sequence"/>
</dbReference>
<evidence type="ECO:0000256" key="2">
    <source>
        <dbReference type="ARBA" id="ARBA00022741"/>
    </source>
</evidence>
<evidence type="ECO:0000256" key="7">
    <source>
        <dbReference type="SAM" id="Coils"/>
    </source>
</evidence>